<dbReference type="InterPro" id="IPR029068">
    <property type="entry name" value="Glyas_Bleomycin-R_OHBP_Dase"/>
</dbReference>
<comment type="caution">
    <text evidence="3">The sequence shown here is derived from an EMBL/GenBank/DDBJ whole genome shotgun (WGS) entry which is preliminary data.</text>
</comment>
<keyword evidence="4" id="KW-1185">Reference proteome</keyword>
<feature type="domain" description="Glyoxalase-like" evidence="2">
    <location>
        <begin position="6"/>
        <end position="112"/>
    </location>
</feature>
<dbReference type="Gene3D" id="3.10.180.10">
    <property type="entry name" value="2,3-Dihydroxybiphenyl 1,2-Dioxygenase, domain 1"/>
    <property type="match status" value="2"/>
</dbReference>
<evidence type="ECO:0000313" key="4">
    <source>
        <dbReference type="Proteomes" id="UP000656804"/>
    </source>
</evidence>
<evidence type="ECO:0000259" key="2">
    <source>
        <dbReference type="Pfam" id="PF18029"/>
    </source>
</evidence>
<dbReference type="CDD" id="cd06587">
    <property type="entry name" value="VOC"/>
    <property type="match status" value="1"/>
</dbReference>
<evidence type="ECO:0000256" key="1">
    <source>
        <dbReference type="SAM" id="MobiDB-lite"/>
    </source>
</evidence>
<organism evidence="3 4">
    <name type="scientific">Nocardioides acrostichi</name>
    <dbReference type="NCBI Taxonomy" id="2784339"/>
    <lineage>
        <taxon>Bacteria</taxon>
        <taxon>Bacillati</taxon>
        <taxon>Actinomycetota</taxon>
        <taxon>Actinomycetes</taxon>
        <taxon>Propionibacteriales</taxon>
        <taxon>Nocardioidaceae</taxon>
        <taxon>Nocardioides</taxon>
    </lineage>
</organism>
<reference evidence="3" key="1">
    <citation type="submission" date="2020-11" db="EMBL/GenBank/DDBJ databases">
        <title>Nocardioides sp. CBS4Y-1, whole genome shotgun sequence.</title>
        <authorList>
            <person name="Tuo L."/>
        </authorList>
    </citation>
    <scope>NUCLEOTIDE SEQUENCE</scope>
    <source>
        <strain evidence="3">CBS4Y-1</strain>
    </source>
</reference>
<dbReference type="PANTHER" id="PTHR35908:SF1">
    <property type="entry name" value="CONSERVED PROTEIN"/>
    <property type="match status" value="1"/>
</dbReference>
<accession>A0A930YCQ6</accession>
<dbReference type="RefSeq" id="WP_194502948.1">
    <property type="nucleotide sequence ID" value="NZ_JADIVZ010000003.1"/>
</dbReference>
<dbReference type="AlphaFoldDB" id="A0A930YCQ6"/>
<dbReference type="Proteomes" id="UP000656804">
    <property type="component" value="Unassembled WGS sequence"/>
</dbReference>
<feature type="domain" description="Glyoxalase-like" evidence="2">
    <location>
        <begin position="130"/>
        <end position="228"/>
    </location>
</feature>
<feature type="region of interest" description="Disordered" evidence="1">
    <location>
        <begin position="216"/>
        <end position="239"/>
    </location>
</feature>
<dbReference type="SUPFAM" id="SSF54593">
    <property type="entry name" value="Glyoxalase/Bleomycin resistance protein/Dihydroxybiphenyl dioxygenase"/>
    <property type="match status" value="2"/>
</dbReference>
<sequence>MHLAAVTFEARDPAALAVFWGGLLGRTPVTEADDVLLPESPTQVGLRFVTTPAQAARGRTLHLHVLGESHTSQVDLVEAALALGGAHLDVGQLPEEPHVVLADPEGNPFCVIPSDSGFLRGCGPLGEVGCDGTREVGMFWAAALGWPLVWDEHGETAIQAPAGGTKVAWGGSPVAPKRGRNPQRFDLLTSPERLTADIGRLVDLGARRLGHVADGAELADPDGNEFRVRAESGQAPATA</sequence>
<name>A0A930YCQ6_9ACTN</name>
<protein>
    <submittedName>
        <fullName evidence="3">VOC family protein</fullName>
    </submittedName>
</protein>
<dbReference type="Pfam" id="PF18029">
    <property type="entry name" value="Glyoxalase_6"/>
    <property type="match status" value="2"/>
</dbReference>
<dbReference type="InterPro" id="IPR041581">
    <property type="entry name" value="Glyoxalase_6"/>
</dbReference>
<gene>
    <name evidence="3" type="ORF">ISG29_08250</name>
</gene>
<dbReference type="PANTHER" id="PTHR35908">
    <property type="entry name" value="HYPOTHETICAL FUSION PROTEIN"/>
    <property type="match status" value="1"/>
</dbReference>
<proteinExistence type="predicted"/>
<dbReference type="EMBL" id="JADIVZ010000003">
    <property type="protein sequence ID" value="MBF4161679.1"/>
    <property type="molecule type" value="Genomic_DNA"/>
</dbReference>
<evidence type="ECO:0000313" key="3">
    <source>
        <dbReference type="EMBL" id="MBF4161679.1"/>
    </source>
</evidence>